<keyword evidence="1" id="KW-1133">Transmembrane helix</keyword>
<gene>
    <name evidence="2" type="ORF">J2W95_000678</name>
</gene>
<dbReference type="NCBIfam" id="TIGR04127">
    <property type="entry name" value="flavo_near_exo"/>
    <property type="match status" value="1"/>
</dbReference>
<feature type="transmembrane region" description="Helical" evidence="1">
    <location>
        <begin position="58"/>
        <end position="80"/>
    </location>
</feature>
<proteinExistence type="predicted"/>
<dbReference type="RefSeq" id="WP_310003943.1">
    <property type="nucleotide sequence ID" value="NZ_JAVDTX010000001.1"/>
</dbReference>
<evidence type="ECO:0000256" key="1">
    <source>
        <dbReference type="SAM" id="Phobius"/>
    </source>
</evidence>
<protein>
    <submittedName>
        <fullName evidence="2">Exosortase F-associated protein</fullName>
    </submittedName>
</protein>
<feature type="transmembrane region" description="Helical" evidence="1">
    <location>
        <begin position="12"/>
        <end position="28"/>
    </location>
</feature>
<comment type="caution">
    <text evidence="2">The sequence shown here is derived from an EMBL/GenBank/DDBJ whole genome shotgun (WGS) entry which is preliminary data.</text>
</comment>
<dbReference type="InterPro" id="IPR026414">
    <property type="entry name" value="ExosoTase_F-assoc_memb"/>
</dbReference>
<keyword evidence="3" id="KW-1185">Reference proteome</keyword>
<evidence type="ECO:0000313" key="3">
    <source>
        <dbReference type="Proteomes" id="UP001261871"/>
    </source>
</evidence>
<dbReference type="Proteomes" id="UP001261871">
    <property type="component" value="Unassembled WGS sequence"/>
</dbReference>
<name>A0ABU1RZ00_9FLAO</name>
<evidence type="ECO:0000313" key="2">
    <source>
        <dbReference type="EMBL" id="MDR6843998.1"/>
    </source>
</evidence>
<organism evidence="2 3">
    <name type="scientific">Flavobacterium granuli</name>
    <dbReference type="NCBI Taxonomy" id="280093"/>
    <lineage>
        <taxon>Bacteria</taxon>
        <taxon>Pseudomonadati</taxon>
        <taxon>Bacteroidota</taxon>
        <taxon>Flavobacteriia</taxon>
        <taxon>Flavobacteriales</taxon>
        <taxon>Flavobacteriaceae</taxon>
        <taxon>Flavobacterium</taxon>
    </lineage>
</organism>
<feature type="transmembrane region" description="Helical" evidence="1">
    <location>
        <begin position="118"/>
        <end position="142"/>
    </location>
</feature>
<feature type="transmembrane region" description="Helical" evidence="1">
    <location>
        <begin position="87"/>
        <end position="112"/>
    </location>
</feature>
<keyword evidence="1" id="KW-0472">Membrane</keyword>
<sequence>MLNKLLQNKTTIFAVTVLVMLLAFIRGFERQLFYDPFLFYFEGDYMELPLPEFDNLKLFFGLSLRFFLNTILSLGILYFLFKDKGMILFASILYFFLFVILIVTLFCILYFFKNQENLLLFYVRRFLIQPLFLILFVPAFYYQNLKN</sequence>
<reference evidence="2 3" key="1">
    <citation type="submission" date="2023-07" db="EMBL/GenBank/DDBJ databases">
        <title>Sorghum-associated microbial communities from plants grown in Nebraska, USA.</title>
        <authorList>
            <person name="Schachtman D."/>
        </authorList>
    </citation>
    <scope>NUCLEOTIDE SEQUENCE [LARGE SCALE GENOMIC DNA]</scope>
    <source>
        <strain evidence="2 3">BE124</strain>
    </source>
</reference>
<keyword evidence="1" id="KW-0812">Transmembrane</keyword>
<accession>A0ABU1RZ00</accession>
<dbReference type="EMBL" id="JAVDTX010000001">
    <property type="protein sequence ID" value="MDR6843998.1"/>
    <property type="molecule type" value="Genomic_DNA"/>
</dbReference>